<protein>
    <submittedName>
        <fullName evidence="1">Uncharacterized protein</fullName>
    </submittedName>
</protein>
<evidence type="ECO:0000313" key="1">
    <source>
        <dbReference type="EMBL" id="PVY39529.1"/>
    </source>
</evidence>
<accession>A0A2U1ASX0</accession>
<comment type="caution">
    <text evidence="1">The sequence shown here is derived from an EMBL/GenBank/DDBJ whole genome shotgun (WGS) entry which is preliminary data.</text>
</comment>
<dbReference type="AlphaFoldDB" id="A0A2U1ASX0"/>
<gene>
    <name evidence="1" type="ORF">C8D82_1205</name>
</gene>
<organism evidence="1 2">
    <name type="scientific">Victivallis vadensis</name>
    <dbReference type="NCBI Taxonomy" id="172901"/>
    <lineage>
        <taxon>Bacteria</taxon>
        <taxon>Pseudomonadati</taxon>
        <taxon>Lentisphaerota</taxon>
        <taxon>Lentisphaeria</taxon>
        <taxon>Victivallales</taxon>
        <taxon>Victivallaceae</taxon>
        <taxon>Victivallis</taxon>
    </lineage>
</organism>
<evidence type="ECO:0000313" key="2">
    <source>
        <dbReference type="Proteomes" id="UP000245959"/>
    </source>
</evidence>
<dbReference type="Proteomes" id="UP000245959">
    <property type="component" value="Unassembled WGS sequence"/>
</dbReference>
<proteinExistence type="predicted"/>
<keyword evidence="2" id="KW-1185">Reference proteome</keyword>
<name>A0A2U1ASX0_9BACT</name>
<reference evidence="1 2" key="1">
    <citation type="submission" date="2018-04" db="EMBL/GenBank/DDBJ databases">
        <title>Genomic Encyclopedia of Type Strains, Phase IV (KMG-IV): sequencing the most valuable type-strain genomes for metagenomic binning, comparative biology and taxonomic classification.</title>
        <authorList>
            <person name="Goeker M."/>
        </authorList>
    </citation>
    <scope>NUCLEOTIDE SEQUENCE [LARGE SCALE GENOMIC DNA]</scope>
    <source>
        <strain evidence="1 2">DSM 14823</strain>
    </source>
</reference>
<dbReference type="EMBL" id="QEKH01000020">
    <property type="protein sequence ID" value="PVY39529.1"/>
    <property type="molecule type" value="Genomic_DNA"/>
</dbReference>
<sequence length="71" mass="8113">MPFWIARAGRYHRQVRTPMPLRGAYGGKVPLPGARSTPSGVARRLTLAKHWLVCITTYAAHNKRGQRRERM</sequence>